<keyword evidence="2" id="KW-0812">Transmembrane</keyword>
<sequence length="82" mass="8244">MTTGRTQRGLRERFSGDGGDSAALRMGAFAAALALVFGTAFTVGTLTEPAAPPPVNETTPGGGGSGDTDRDEDRDTPGHGHG</sequence>
<dbReference type="RefSeq" id="WP_167931857.1">
    <property type="nucleotide sequence ID" value="NZ_JAAVJB010000013.1"/>
</dbReference>
<keyword evidence="2" id="KW-1133">Transmembrane helix</keyword>
<dbReference type="Proteomes" id="UP000746503">
    <property type="component" value="Unassembled WGS sequence"/>
</dbReference>
<protein>
    <submittedName>
        <fullName evidence="3">Uncharacterized protein</fullName>
    </submittedName>
</protein>
<evidence type="ECO:0000313" key="4">
    <source>
        <dbReference type="Proteomes" id="UP000746503"/>
    </source>
</evidence>
<evidence type="ECO:0000256" key="2">
    <source>
        <dbReference type="SAM" id="Phobius"/>
    </source>
</evidence>
<proteinExistence type="predicted"/>
<feature type="region of interest" description="Disordered" evidence="1">
    <location>
        <begin position="1"/>
        <end position="21"/>
    </location>
</feature>
<reference evidence="3 4" key="1">
    <citation type="submission" date="2020-03" db="EMBL/GenBank/DDBJ databases">
        <title>Draft genome of Streptomyces sp. ventii, isolated from the Axial Seamount in the Pacific Ocean, and resequencing of the two type strains Streptomyces lonarensis strain NCL 716 and Streptomyces bohaiensis strain 11A07.</title>
        <authorList>
            <person name="Loughran R.M."/>
            <person name="Pfannmuller K.M."/>
            <person name="Wasson B.J."/>
            <person name="Deadmond M.C."/>
            <person name="Paddock B.E."/>
            <person name="Koyack M.J."/>
            <person name="Gallegos D.A."/>
            <person name="Mitchell E.A."/>
            <person name="Ushijima B."/>
            <person name="Saw J.H."/>
            <person name="Mcphail K.L."/>
            <person name="Videau P."/>
        </authorList>
    </citation>
    <scope>NUCLEOTIDE SEQUENCE [LARGE SCALE GENOMIC DNA]</scope>
    <source>
        <strain evidence="4">5675061</strain>
    </source>
</reference>
<keyword evidence="4" id="KW-1185">Reference proteome</keyword>
<evidence type="ECO:0000256" key="1">
    <source>
        <dbReference type="SAM" id="MobiDB-lite"/>
    </source>
</evidence>
<comment type="caution">
    <text evidence="3">The sequence shown here is derived from an EMBL/GenBank/DDBJ whole genome shotgun (WGS) entry which is preliminary data.</text>
</comment>
<evidence type="ECO:0000313" key="3">
    <source>
        <dbReference type="EMBL" id="NJP65328.1"/>
    </source>
</evidence>
<accession>A0ABX1AL24</accession>
<dbReference type="EMBL" id="JAAVJB010000013">
    <property type="protein sequence ID" value="NJP65328.1"/>
    <property type="molecule type" value="Genomic_DNA"/>
</dbReference>
<keyword evidence="2" id="KW-0472">Membrane</keyword>
<feature type="compositionally biased region" description="Basic and acidic residues" evidence="1">
    <location>
        <begin position="67"/>
        <end position="82"/>
    </location>
</feature>
<organism evidence="3 4">
    <name type="scientific">Streptomyces spiramenti</name>
    <dbReference type="NCBI Taxonomy" id="2720606"/>
    <lineage>
        <taxon>Bacteria</taxon>
        <taxon>Bacillati</taxon>
        <taxon>Actinomycetota</taxon>
        <taxon>Actinomycetes</taxon>
        <taxon>Kitasatosporales</taxon>
        <taxon>Streptomycetaceae</taxon>
        <taxon>Streptomyces</taxon>
    </lineage>
</organism>
<feature type="transmembrane region" description="Helical" evidence="2">
    <location>
        <begin position="21"/>
        <end position="43"/>
    </location>
</feature>
<feature type="region of interest" description="Disordered" evidence="1">
    <location>
        <begin position="45"/>
        <end position="82"/>
    </location>
</feature>
<name>A0ABX1AL24_9ACTN</name>
<gene>
    <name evidence="3" type="ORF">HCJ92_03275</name>
</gene>